<evidence type="ECO:0000259" key="1">
    <source>
        <dbReference type="SMART" id="SM00953"/>
    </source>
</evidence>
<dbReference type="Pfam" id="PF08808">
    <property type="entry name" value="RES"/>
    <property type="match status" value="1"/>
</dbReference>
<dbReference type="EMBL" id="JANZXA010000006">
    <property type="protein sequence ID" value="MCT2400087.1"/>
    <property type="molecule type" value="Genomic_DNA"/>
</dbReference>
<feature type="domain" description="RES" evidence="1">
    <location>
        <begin position="24"/>
        <end position="160"/>
    </location>
</feature>
<evidence type="ECO:0000313" key="3">
    <source>
        <dbReference type="Proteomes" id="UP001165583"/>
    </source>
</evidence>
<keyword evidence="3" id="KW-1185">Reference proteome</keyword>
<accession>A0ABT2I5K5</accession>
<dbReference type="SMART" id="SM00953">
    <property type="entry name" value="RES"/>
    <property type="match status" value="1"/>
</dbReference>
<reference evidence="2" key="1">
    <citation type="submission" date="2022-09" db="EMBL/GenBank/DDBJ databases">
        <title>Novosphingobium sp. Nov., a polycyclic aromatic hydrocarbon-degrading bacterium isolated form mangrove sediments in HongKong.</title>
        <authorList>
            <person name="Hu Z."/>
        </authorList>
    </citation>
    <scope>NUCLEOTIDE SEQUENCE</scope>
    <source>
        <strain evidence="2">HK4-1</strain>
    </source>
</reference>
<dbReference type="RefSeq" id="WP_013833373.1">
    <property type="nucleotide sequence ID" value="NZ_JANZXA010000006.1"/>
</dbReference>
<dbReference type="InterPro" id="IPR014914">
    <property type="entry name" value="RES_dom"/>
</dbReference>
<sequence>MKIATLGPDDVFYRYLTPKWAYVPLSGAGAAAEGGRFNRIGVEALYLARAPQTALEEYRQDSSLVPPAMLASYILSVDGVVDLSGGYDPAHWADGWAEWDCSWRRMLRIDKVTPPSWILADQVISAGHKGILFPSIRHPGGTNLVIFNSNLTADDRLGVHDPDGRLPKDQSSWPN</sequence>
<name>A0ABT2I5K5_9SPHN</name>
<comment type="caution">
    <text evidence="2">The sequence shown here is derived from an EMBL/GenBank/DDBJ whole genome shotgun (WGS) entry which is preliminary data.</text>
</comment>
<protein>
    <submittedName>
        <fullName evidence="2">RES family NAD+ phosphorylase</fullName>
    </submittedName>
</protein>
<evidence type="ECO:0000313" key="2">
    <source>
        <dbReference type="EMBL" id="MCT2400087.1"/>
    </source>
</evidence>
<dbReference type="Proteomes" id="UP001165583">
    <property type="component" value="Unassembled WGS sequence"/>
</dbReference>
<organism evidence="2 3">
    <name type="scientific">Novosphingobium mangrovi</name>
    <name type="common">ex Huang et al. 2023</name>
    <dbReference type="NCBI Taxonomy" id="2976432"/>
    <lineage>
        <taxon>Bacteria</taxon>
        <taxon>Pseudomonadati</taxon>
        <taxon>Pseudomonadota</taxon>
        <taxon>Alphaproteobacteria</taxon>
        <taxon>Sphingomonadales</taxon>
        <taxon>Sphingomonadaceae</taxon>
        <taxon>Novosphingobium</taxon>
    </lineage>
</organism>
<proteinExistence type="predicted"/>
<gene>
    <name evidence="2" type="ORF">NZK81_11035</name>
</gene>